<evidence type="ECO:0000256" key="1">
    <source>
        <dbReference type="SAM" id="Coils"/>
    </source>
</evidence>
<keyword evidence="4" id="KW-1185">Reference proteome</keyword>
<dbReference type="KEGG" id="ker:91101960"/>
<evidence type="ECO:0000313" key="4">
    <source>
        <dbReference type="Proteomes" id="UP001358614"/>
    </source>
</evidence>
<feature type="coiled-coil region" evidence="1">
    <location>
        <begin position="41"/>
        <end position="68"/>
    </location>
</feature>
<dbReference type="AlphaFoldDB" id="A0AAX4KGG3"/>
<sequence length="224" mass="26232">MSEMTKRKSAEKCEKPGMAKKSKNEIDHKTTTEPAAVDQLFQPLRKEMNQLQAKYNEKEEAYSLLSQRLDSRVRSYDRLKAKHDEFRDLCDGMKDRYASLEQDYGSSMDSYKSEQAKCQALEQKHKSLEITNKTLSAQAISQKSEIKQLKAELAKEKRRSIYCKGEDIKLISDMLGTTREWTKKFEKMNFEANVVFSEMNKYREMEGVGEIDREGFEEIIDEYR</sequence>
<keyword evidence="1" id="KW-0175">Coiled coil</keyword>
<feature type="region of interest" description="Disordered" evidence="2">
    <location>
        <begin position="1"/>
        <end position="38"/>
    </location>
</feature>
<evidence type="ECO:0008006" key="5">
    <source>
        <dbReference type="Google" id="ProtNLM"/>
    </source>
</evidence>
<evidence type="ECO:0000256" key="2">
    <source>
        <dbReference type="SAM" id="MobiDB-lite"/>
    </source>
</evidence>
<accession>A0AAX4KGG3</accession>
<dbReference type="RefSeq" id="XP_066083051.1">
    <property type="nucleotide sequence ID" value="XM_066226954.1"/>
</dbReference>
<evidence type="ECO:0000313" key="3">
    <source>
        <dbReference type="EMBL" id="WWD05084.1"/>
    </source>
</evidence>
<name>A0AAX4KGG3_9TREE</name>
<dbReference type="EMBL" id="CP144089">
    <property type="protein sequence ID" value="WWD05084.1"/>
    <property type="molecule type" value="Genomic_DNA"/>
</dbReference>
<reference evidence="3 4" key="1">
    <citation type="submission" date="2024-01" db="EMBL/GenBank/DDBJ databases">
        <title>Comparative genomics of Cryptococcus and Kwoniella reveals pathogenesis evolution and contrasting modes of karyotype evolution via chromosome fusion or intercentromeric recombination.</title>
        <authorList>
            <person name="Coelho M.A."/>
            <person name="David-Palma M."/>
            <person name="Shea T."/>
            <person name="Bowers K."/>
            <person name="McGinley-Smith S."/>
            <person name="Mohammad A.W."/>
            <person name="Gnirke A."/>
            <person name="Yurkov A.M."/>
            <person name="Nowrousian M."/>
            <person name="Sun S."/>
            <person name="Cuomo C.A."/>
            <person name="Heitman J."/>
        </authorList>
    </citation>
    <scope>NUCLEOTIDE SEQUENCE [LARGE SCALE GENOMIC DNA]</scope>
    <source>
        <strain evidence="3 4">PYCC6329</strain>
    </source>
</reference>
<protein>
    <recommendedName>
        <fullName evidence="5">Meiotic nuclear division protein 1</fullName>
    </recommendedName>
</protein>
<feature type="compositionally biased region" description="Basic and acidic residues" evidence="2">
    <location>
        <begin position="1"/>
        <end position="31"/>
    </location>
</feature>
<feature type="coiled-coil region" evidence="1">
    <location>
        <begin position="111"/>
        <end position="159"/>
    </location>
</feature>
<gene>
    <name evidence="3" type="ORF">V865_003156</name>
</gene>
<dbReference type="GeneID" id="91101960"/>
<dbReference type="Gene3D" id="1.10.287.1490">
    <property type="match status" value="1"/>
</dbReference>
<dbReference type="Proteomes" id="UP001358614">
    <property type="component" value="Chromosome 1"/>
</dbReference>
<organism evidence="3 4">
    <name type="scientific">Kwoniella europaea PYCC6329</name>
    <dbReference type="NCBI Taxonomy" id="1423913"/>
    <lineage>
        <taxon>Eukaryota</taxon>
        <taxon>Fungi</taxon>
        <taxon>Dikarya</taxon>
        <taxon>Basidiomycota</taxon>
        <taxon>Agaricomycotina</taxon>
        <taxon>Tremellomycetes</taxon>
        <taxon>Tremellales</taxon>
        <taxon>Cryptococcaceae</taxon>
        <taxon>Kwoniella</taxon>
    </lineage>
</organism>
<proteinExistence type="predicted"/>